<dbReference type="Proteomes" id="UP001519460">
    <property type="component" value="Unassembled WGS sequence"/>
</dbReference>
<gene>
    <name evidence="2" type="ORF">BaRGS_00025894</name>
</gene>
<dbReference type="AlphaFoldDB" id="A0ABD0K797"/>
<sequence>MEPRRHGHWTWLAIEAPRMTTIRFNLMATNTDHRTTAAKDDRPPTTAAKAENA</sequence>
<protein>
    <submittedName>
        <fullName evidence="2">Uncharacterized protein</fullName>
    </submittedName>
</protein>
<keyword evidence="3" id="KW-1185">Reference proteome</keyword>
<dbReference type="EMBL" id="JACVVK020000237">
    <property type="protein sequence ID" value="KAK7482861.1"/>
    <property type="molecule type" value="Genomic_DNA"/>
</dbReference>
<reference evidence="2 3" key="1">
    <citation type="journal article" date="2023" name="Sci. Data">
        <title>Genome assembly of the Korean intertidal mud-creeper Batillaria attramentaria.</title>
        <authorList>
            <person name="Patra A.K."/>
            <person name="Ho P.T."/>
            <person name="Jun S."/>
            <person name="Lee S.J."/>
            <person name="Kim Y."/>
            <person name="Won Y.J."/>
        </authorList>
    </citation>
    <scope>NUCLEOTIDE SEQUENCE [LARGE SCALE GENOMIC DNA]</scope>
    <source>
        <strain evidence="2">Wonlab-2016</strain>
    </source>
</reference>
<proteinExistence type="predicted"/>
<feature type="non-terminal residue" evidence="2">
    <location>
        <position position="53"/>
    </location>
</feature>
<feature type="region of interest" description="Disordered" evidence="1">
    <location>
        <begin position="33"/>
        <end position="53"/>
    </location>
</feature>
<evidence type="ECO:0000313" key="2">
    <source>
        <dbReference type="EMBL" id="KAK7482861.1"/>
    </source>
</evidence>
<feature type="compositionally biased region" description="Basic and acidic residues" evidence="1">
    <location>
        <begin position="33"/>
        <end position="43"/>
    </location>
</feature>
<evidence type="ECO:0000256" key="1">
    <source>
        <dbReference type="SAM" id="MobiDB-lite"/>
    </source>
</evidence>
<name>A0ABD0K797_9CAEN</name>
<organism evidence="2 3">
    <name type="scientific">Batillaria attramentaria</name>
    <dbReference type="NCBI Taxonomy" id="370345"/>
    <lineage>
        <taxon>Eukaryota</taxon>
        <taxon>Metazoa</taxon>
        <taxon>Spiralia</taxon>
        <taxon>Lophotrochozoa</taxon>
        <taxon>Mollusca</taxon>
        <taxon>Gastropoda</taxon>
        <taxon>Caenogastropoda</taxon>
        <taxon>Sorbeoconcha</taxon>
        <taxon>Cerithioidea</taxon>
        <taxon>Batillariidae</taxon>
        <taxon>Batillaria</taxon>
    </lineage>
</organism>
<accession>A0ABD0K797</accession>
<comment type="caution">
    <text evidence="2">The sequence shown here is derived from an EMBL/GenBank/DDBJ whole genome shotgun (WGS) entry which is preliminary data.</text>
</comment>
<evidence type="ECO:0000313" key="3">
    <source>
        <dbReference type="Proteomes" id="UP001519460"/>
    </source>
</evidence>